<proteinExistence type="predicted"/>
<evidence type="ECO:0000313" key="3">
    <source>
        <dbReference type="EMBL" id="RNL83830.1"/>
    </source>
</evidence>
<dbReference type="EMBL" id="RJMB01000014">
    <property type="protein sequence ID" value="RNL83830.1"/>
    <property type="molecule type" value="Genomic_DNA"/>
</dbReference>
<sequence>MQGRVVPPGANDPGSENAVAAEPTFPPDAARSTQNMNAVGDASTQASPPTDDAFGGRPMFRDEAPASSDQRSTTAEIDLSELATDDTKGSSNRTKMLLVGGGFVALLLVAGGGTFLLAANSSGGTGIDTVAGSGSLEPGDVFPETVEVAGETYELAITDDTEQCGTAAHGGYGQVLDDNGCEQIIRASYVNEDRTRAVTTGVAAMATAEDATSAREAQDLENAEWFAGLSGKDGSGTERMEFAAGHGSGSQWDRYLVFALASNTDGRAAEGSMEDLTEVGDEFAEVPYEALNE</sequence>
<organism evidence="3 4">
    <name type="scientific">Halostreptopolyspora alba</name>
    <dbReference type="NCBI Taxonomy" id="2487137"/>
    <lineage>
        <taxon>Bacteria</taxon>
        <taxon>Bacillati</taxon>
        <taxon>Actinomycetota</taxon>
        <taxon>Actinomycetes</taxon>
        <taxon>Streptosporangiales</taxon>
        <taxon>Nocardiopsidaceae</taxon>
        <taxon>Halostreptopolyspora</taxon>
    </lineage>
</organism>
<reference evidence="3 4" key="1">
    <citation type="submission" date="2018-11" db="EMBL/GenBank/DDBJ databases">
        <title>The genome draft of YIM 96095.</title>
        <authorList>
            <person name="Tang S.-K."/>
            <person name="Chunyu W.-X."/>
            <person name="Feng Y.-Z."/>
        </authorList>
    </citation>
    <scope>NUCLEOTIDE SEQUENCE [LARGE SCALE GENOMIC DNA]</scope>
    <source>
        <strain evidence="3 4">YIM 96095</strain>
    </source>
</reference>
<evidence type="ECO:0000313" key="4">
    <source>
        <dbReference type="Proteomes" id="UP000269198"/>
    </source>
</evidence>
<feature type="compositionally biased region" description="Polar residues" evidence="1">
    <location>
        <begin position="31"/>
        <end position="48"/>
    </location>
</feature>
<name>A0A3N0E7R4_9ACTN</name>
<accession>A0A3N0E7R4</accession>
<keyword evidence="2" id="KW-0812">Transmembrane</keyword>
<keyword evidence="2" id="KW-0472">Membrane</keyword>
<evidence type="ECO:0000256" key="1">
    <source>
        <dbReference type="SAM" id="MobiDB-lite"/>
    </source>
</evidence>
<gene>
    <name evidence="3" type="ORF">EFW17_14615</name>
</gene>
<feature type="transmembrane region" description="Helical" evidence="2">
    <location>
        <begin position="97"/>
        <end position="119"/>
    </location>
</feature>
<keyword evidence="2" id="KW-1133">Transmembrane helix</keyword>
<protein>
    <submittedName>
        <fullName evidence="3">Uncharacterized protein</fullName>
    </submittedName>
</protein>
<dbReference type="AlphaFoldDB" id="A0A3N0E7R4"/>
<comment type="caution">
    <text evidence="3">The sequence shown here is derived from an EMBL/GenBank/DDBJ whole genome shotgun (WGS) entry which is preliminary data.</text>
</comment>
<dbReference type="Proteomes" id="UP000269198">
    <property type="component" value="Unassembled WGS sequence"/>
</dbReference>
<keyword evidence="4" id="KW-1185">Reference proteome</keyword>
<feature type="region of interest" description="Disordered" evidence="1">
    <location>
        <begin position="1"/>
        <end position="91"/>
    </location>
</feature>
<evidence type="ECO:0000256" key="2">
    <source>
        <dbReference type="SAM" id="Phobius"/>
    </source>
</evidence>